<proteinExistence type="predicted"/>
<protein>
    <submittedName>
        <fullName evidence="1">Uncharacterized protein</fullName>
    </submittedName>
</protein>
<organism evidence="1 2">
    <name type="scientific">Desulfomonile tiedjei</name>
    <dbReference type="NCBI Taxonomy" id="2358"/>
    <lineage>
        <taxon>Bacteria</taxon>
        <taxon>Pseudomonadati</taxon>
        <taxon>Thermodesulfobacteriota</taxon>
        <taxon>Desulfomonilia</taxon>
        <taxon>Desulfomonilales</taxon>
        <taxon>Desulfomonilaceae</taxon>
        <taxon>Desulfomonile</taxon>
    </lineage>
</organism>
<dbReference type="EMBL" id="JACRDE010000208">
    <property type="protein sequence ID" value="MBI5249338.1"/>
    <property type="molecule type" value="Genomic_DNA"/>
</dbReference>
<sequence>MQGNTEHQREAYDIIVNLLERQGLLKERLPYTPALLEEAVFFAYKMRLITQGRVRQYLDLDRAGLKRKINEWNSGDEGNCTCRMTRNPFVEQP</sequence>
<name>A0A9D6UZW0_9BACT</name>
<evidence type="ECO:0000313" key="2">
    <source>
        <dbReference type="Proteomes" id="UP000807825"/>
    </source>
</evidence>
<dbReference type="AlphaFoldDB" id="A0A9D6UZW0"/>
<comment type="caution">
    <text evidence="1">The sequence shown here is derived from an EMBL/GenBank/DDBJ whole genome shotgun (WGS) entry which is preliminary data.</text>
</comment>
<gene>
    <name evidence="1" type="ORF">HY912_07570</name>
</gene>
<reference evidence="1" key="1">
    <citation type="submission" date="2020-07" db="EMBL/GenBank/DDBJ databases">
        <title>Huge and variable diversity of episymbiotic CPR bacteria and DPANN archaea in groundwater ecosystems.</title>
        <authorList>
            <person name="He C.Y."/>
            <person name="Keren R."/>
            <person name="Whittaker M."/>
            <person name="Farag I.F."/>
            <person name="Doudna J."/>
            <person name="Cate J.H.D."/>
            <person name="Banfield J.F."/>
        </authorList>
    </citation>
    <scope>NUCLEOTIDE SEQUENCE</scope>
    <source>
        <strain evidence="1">NC_groundwater_1664_Pr3_B-0.1um_52_9</strain>
    </source>
</reference>
<accession>A0A9D6UZW0</accession>
<evidence type="ECO:0000313" key="1">
    <source>
        <dbReference type="EMBL" id="MBI5249338.1"/>
    </source>
</evidence>
<dbReference type="Proteomes" id="UP000807825">
    <property type="component" value="Unassembled WGS sequence"/>
</dbReference>